<comment type="similarity">
    <text evidence="2 7">Belongs to the derlin family.</text>
</comment>
<evidence type="ECO:0000256" key="6">
    <source>
        <dbReference type="ARBA" id="ARBA00023136"/>
    </source>
</evidence>
<protein>
    <recommendedName>
        <fullName evidence="7">Derlin</fullName>
    </recommendedName>
</protein>
<dbReference type="InterPro" id="IPR035952">
    <property type="entry name" value="Rhomboid-like_sf"/>
</dbReference>
<proteinExistence type="inferred from homology"/>
<keyword evidence="3 7" id="KW-0812">Transmembrane</keyword>
<feature type="compositionally biased region" description="Gly residues" evidence="8">
    <location>
        <begin position="426"/>
        <end position="441"/>
    </location>
</feature>
<comment type="caution">
    <text evidence="9">The sequence shown here is derived from an EMBL/GenBank/DDBJ whole genome shotgun (WGS) entry which is preliminary data.</text>
</comment>
<keyword evidence="10" id="KW-1185">Reference proteome</keyword>
<dbReference type="FunFam" id="1.20.1540.10:FF:000016">
    <property type="entry name" value="Derlin"/>
    <property type="match status" value="1"/>
</dbReference>
<dbReference type="OrthoDB" id="1716531at2759"/>
<evidence type="ECO:0000256" key="4">
    <source>
        <dbReference type="ARBA" id="ARBA00022824"/>
    </source>
</evidence>
<dbReference type="GO" id="GO:0005789">
    <property type="term" value="C:endoplasmic reticulum membrane"/>
    <property type="evidence" value="ECO:0007669"/>
    <property type="project" value="UniProtKB-SubCell"/>
</dbReference>
<dbReference type="RefSeq" id="XP_029739691.1">
    <property type="nucleotide sequence ID" value="XM_029883885.1"/>
</dbReference>
<evidence type="ECO:0000256" key="1">
    <source>
        <dbReference type="ARBA" id="ARBA00004477"/>
    </source>
</evidence>
<evidence type="ECO:0000313" key="9">
    <source>
        <dbReference type="EMBL" id="TKY87706.1"/>
    </source>
</evidence>
<feature type="region of interest" description="Disordered" evidence="8">
    <location>
        <begin position="374"/>
        <end position="441"/>
    </location>
</feature>
<evidence type="ECO:0000256" key="5">
    <source>
        <dbReference type="ARBA" id="ARBA00022989"/>
    </source>
</evidence>
<accession>A0A4U7KUA0</accession>
<feature type="transmembrane region" description="Helical" evidence="7">
    <location>
        <begin position="90"/>
        <end position="108"/>
    </location>
</feature>
<evidence type="ECO:0000256" key="8">
    <source>
        <dbReference type="SAM" id="MobiDB-lite"/>
    </source>
</evidence>
<evidence type="ECO:0000256" key="2">
    <source>
        <dbReference type="ARBA" id="ARBA00008917"/>
    </source>
</evidence>
<feature type="region of interest" description="Disordered" evidence="8">
    <location>
        <begin position="275"/>
        <end position="350"/>
    </location>
</feature>
<feature type="transmembrane region" description="Helical" evidence="7">
    <location>
        <begin position="13"/>
        <end position="39"/>
    </location>
</feature>
<dbReference type="Proteomes" id="UP000306050">
    <property type="component" value="Chromosome SGRAM_20"/>
</dbReference>
<comment type="function">
    <text evidence="7">May be involved in the degradation of misfolded endoplasmic reticulum (ER) luminal proteins.</text>
</comment>
<dbReference type="GO" id="GO:0051603">
    <property type="term" value="P:proteolysis involved in protein catabolic process"/>
    <property type="evidence" value="ECO:0007669"/>
    <property type="project" value="UniProtKB-ARBA"/>
</dbReference>
<dbReference type="Pfam" id="PF04511">
    <property type="entry name" value="DER1"/>
    <property type="match status" value="1"/>
</dbReference>
<dbReference type="GO" id="GO:0033554">
    <property type="term" value="P:cellular response to stress"/>
    <property type="evidence" value="ECO:0007669"/>
    <property type="project" value="UniProtKB-ARBA"/>
</dbReference>
<sequence length="441" mass="46683">MDEINKIPPVTRFMLGATAAITLPCILAITSPSPFVLVWPWVISRFHIHRIFTSFFYGGGGLKLLFDFFLLYRNSSDLELNHFGRRTADYTWSLLVMGTIIIAANYPLGSVVMFGPLLNALVYVWARANPTSIVSFFGMVNCPSRWLPYVYIGLDLLQGGPHAAITSCTGLLAGYVYWLLDQVLPAQRGGGGRGGGRGGSLVPTPGFLERLLPDSLDPALAGQNMGNRNARRVAGGTVWNASRGNRLSSSSSSASSRPASIASALGAGVRSTFSSLNPFRSSNASSRTDTSSGPSREELLAAAERRLRASQTSSIVGRNAAERSTRPAGSNTPGTTSLNPRPAATATAASTANLRKTAAAAGQSNTFTFGQLNEKKARAQDEQQEDHSSSGGAVAEQRWDGKGKGKGKARDSDDEAEPQSDVQTGSGAGYTWGSGGKRLGD</sequence>
<feature type="compositionally biased region" description="Basic and acidic residues" evidence="8">
    <location>
        <begin position="374"/>
        <end position="388"/>
    </location>
</feature>
<name>A0A4U7KUA0_9BASI</name>
<dbReference type="KEGG" id="sgra:EX895_003287"/>
<feature type="compositionally biased region" description="Low complexity" evidence="8">
    <location>
        <begin position="280"/>
        <end position="292"/>
    </location>
</feature>
<reference evidence="9 10" key="1">
    <citation type="submission" date="2019-05" db="EMBL/GenBank/DDBJ databases">
        <title>Sporisorium graminicola CBS 10092 draft sequencing and annotation.</title>
        <authorList>
            <person name="Solano-Gonzalez S."/>
            <person name="Caddick M.X."/>
            <person name="Darby A."/>
        </authorList>
    </citation>
    <scope>NUCLEOTIDE SEQUENCE [LARGE SCALE GENOMIC DNA]</scope>
    <source>
        <strain evidence="9 10">CBS 10092</strain>
    </source>
</reference>
<feature type="compositionally biased region" description="Basic and acidic residues" evidence="8">
    <location>
        <begin position="295"/>
        <end position="307"/>
    </location>
</feature>
<comment type="subcellular location">
    <subcellularLocation>
        <location evidence="1 7">Endoplasmic reticulum membrane</location>
        <topology evidence="1 7">Multi-pass membrane protein</topology>
    </subcellularLocation>
</comment>
<feature type="compositionally biased region" description="Polar residues" evidence="8">
    <location>
        <begin position="327"/>
        <end position="339"/>
    </location>
</feature>
<feature type="compositionally biased region" description="Basic and acidic residues" evidence="8">
    <location>
        <begin position="397"/>
        <end position="411"/>
    </location>
</feature>
<keyword evidence="6 7" id="KW-0472">Membrane</keyword>
<keyword evidence="4 7" id="KW-0256">Endoplasmic reticulum</keyword>
<dbReference type="SUPFAM" id="SSF144091">
    <property type="entry name" value="Rhomboid-like"/>
    <property type="match status" value="1"/>
</dbReference>
<keyword evidence="5 7" id="KW-1133">Transmembrane helix</keyword>
<dbReference type="PANTHER" id="PTHR11009">
    <property type="entry name" value="DER1-LIKE PROTEIN, DERLIN"/>
    <property type="match status" value="1"/>
</dbReference>
<organism evidence="9 10">
    <name type="scientific">Sporisorium graminicola</name>
    <dbReference type="NCBI Taxonomy" id="280036"/>
    <lineage>
        <taxon>Eukaryota</taxon>
        <taxon>Fungi</taxon>
        <taxon>Dikarya</taxon>
        <taxon>Basidiomycota</taxon>
        <taxon>Ustilaginomycotina</taxon>
        <taxon>Ustilaginomycetes</taxon>
        <taxon>Ustilaginales</taxon>
        <taxon>Ustilaginaceae</taxon>
        <taxon>Sporisorium</taxon>
    </lineage>
</organism>
<dbReference type="AlphaFoldDB" id="A0A4U7KUA0"/>
<evidence type="ECO:0000256" key="7">
    <source>
        <dbReference type="RuleBase" id="RU363059"/>
    </source>
</evidence>
<comment type="caution">
    <text evidence="7">Lacks conserved residue(s) required for the propagation of feature annotation.</text>
</comment>
<dbReference type="InterPro" id="IPR007599">
    <property type="entry name" value="DER1"/>
</dbReference>
<dbReference type="EMBL" id="SRRM01000012">
    <property type="protein sequence ID" value="TKY87706.1"/>
    <property type="molecule type" value="Genomic_DNA"/>
</dbReference>
<feature type="transmembrane region" description="Helical" evidence="7">
    <location>
        <begin position="51"/>
        <end position="70"/>
    </location>
</feature>
<gene>
    <name evidence="9" type="ORF">EX895_003287</name>
</gene>
<dbReference type="GeneID" id="40726182"/>
<evidence type="ECO:0000313" key="10">
    <source>
        <dbReference type="Proteomes" id="UP000306050"/>
    </source>
</evidence>
<evidence type="ECO:0000256" key="3">
    <source>
        <dbReference type="ARBA" id="ARBA00022692"/>
    </source>
</evidence>